<dbReference type="Gene3D" id="1.10.443.10">
    <property type="entry name" value="Intergrase catalytic core"/>
    <property type="match status" value="1"/>
</dbReference>
<protein>
    <submittedName>
        <fullName evidence="4">Site-specific integrase</fullName>
    </submittedName>
</protein>
<evidence type="ECO:0000259" key="3">
    <source>
        <dbReference type="PROSITE" id="PS51898"/>
    </source>
</evidence>
<comment type="caution">
    <text evidence="4">The sequence shown here is derived from an EMBL/GenBank/DDBJ whole genome shotgun (WGS) entry which is preliminary data.</text>
</comment>
<organism evidence="4 5">
    <name type="scientific">Novosphingobium album</name>
    <name type="common">ex Liu et al. 2023</name>
    <dbReference type="NCBI Taxonomy" id="3031130"/>
    <lineage>
        <taxon>Bacteria</taxon>
        <taxon>Pseudomonadati</taxon>
        <taxon>Pseudomonadota</taxon>
        <taxon>Alphaproteobacteria</taxon>
        <taxon>Sphingomonadales</taxon>
        <taxon>Sphingomonadaceae</taxon>
        <taxon>Novosphingobium</taxon>
    </lineage>
</organism>
<dbReference type="Pfam" id="PF00589">
    <property type="entry name" value="Phage_integrase"/>
    <property type="match status" value="1"/>
</dbReference>
<dbReference type="SUPFAM" id="SSF56349">
    <property type="entry name" value="DNA breaking-rejoining enzymes"/>
    <property type="match status" value="1"/>
</dbReference>
<dbReference type="PROSITE" id="PS51898">
    <property type="entry name" value="TYR_RECOMBINASE"/>
    <property type="match status" value="1"/>
</dbReference>
<sequence>MTFMPIGEWSARDAQGRRKYVSAEERRRFLAAADRMPARVRALCLVLAYTGCRVSEALALTHEHIDAERGAIIVRTLKRRRTCFRAIPVPPDLLAELSALPAGKNGRLFPIHRATAFRQIKLVMQRAGVAGRIASPRGLRHGFGIRAASAAVPLNLIQRWMGHASGNTTAIYLDAVGQEETIFARRMW</sequence>
<feature type="domain" description="Tyr recombinase" evidence="3">
    <location>
        <begin position="16"/>
        <end position="185"/>
    </location>
</feature>
<evidence type="ECO:0000256" key="1">
    <source>
        <dbReference type="ARBA" id="ARBA00022908"/>
    </source>
</evidence>
<evidence type="ECO:0000313" key="5">
    <source>
        <dbReference type="Proteomes" id="UP001216253"/>
    </source>
</evidence>
<name>A0ABT5WVD2_9SPHN</name>
<dbReference type="RefSeq" id="WP_275229997.1">
    <property type="nucleotide sequence ID" value="NZ_JARESE010000065.1"/>
</dbReference>
<dbReference type="InterPro" id="IPR013762">
    <property type="entry name" value="Integrase-like_cat_sf"/>
</dbReference>
<dbReference type="InterPro" id="IPR011010">
    <property type="entry name" value="DNA_brk_join_enz"/>
</dbReference>
<proteinExistence type="predicted"/>
<dbReference type="PANTHER" id="PTHR30349:SF64">
    <property type="entry name" value="PROPHAGE INTEGRASE INTD-RELATED"/>
    <property type="match status" value="1"/>
</dbReference>
<dbReference type="PANTHER" id="PTHR30349">
    <property type="entry name" value="PHAGE INTEGRASE-RELATED"/>
    <property type="match status" value="1"/>
</dbReference>
<dbReference type="Proteomes" id="UP001216253">
    <property type="component" value="Unassembled WGS sequence"/>
</dbReference>
<keyword evidence="5" id="KW-1185">Reference proteome</keyword>
<dbReference type="InterPro" id="IPR002104">
    <property type="entry name" value="Integrase_catalytic"/>
</dbReference>
<dbReference type="CDD" id="cd00397">
    <property type="entry name" value="DNA_BRE_C"/>
    <property type="match status" value="1"/>
</dbReference>
<evidence type="ECO:0000313" key="4">
    <source>
        <dbReference type="EMBL" id="MDE8653839.1"/>
    </source>
</evidence>
<reference evidence="4 5" key="1">
    <citation type="submission" date="2023-03" db="EMBL/GenBank/DDBJ databases">
        <title>NovoSphingobium album sp. nov. isolated from polycyclic aromatic hydrocarbons- and heavy-metal polluted soil.</title>
        <authorList>
            <person name="Liu Z."/>
            <person name="Wang K."/>
        </authorList>
    </citation>
    <scope>NUCLEOTIDE SEQUENCE [LARGE SCALE GENOMIC DNA]</scope>
    <source>
        <strain evidence="4 5">H3SJ31-1</strain>
    </source>
</reference>
<gene>
    <name evidence="4" type="ORF">PYV00_19290</name>
</gene>
<dbReference type="EMBL" id="JARESE010000065">
    <property type="protein sequence ID" value="MDE8653839.1"/>
    <property type="molecule type" value="Genomic_DNA"/>
</dbReference>
<keyword evidence="1" id="KW-0229">DNA integration</keyword>
<accession>A0ABT5WVD2</accession>
<dbReference type="InterPro" id="IPR050090">
    <property type="entry name" value="Tyrosine_recombinase_XerCD"/>
</dbReference>
<evidence type="ECO:0000256" key="2">
    <source>
        <dbReference type="ARBA" id="ARBA00023172"/>
    </source>
</evidence>
<keyword evidence="2" id="KW-0233">DNA recombination</keyword>